<dbReference type="KEGG" id="ehx:EMIHUDRAFT_118357"/>
<dbReference type="PANTHER" id="PTHR44216">
    <property type="entry name" value="PROTEIN O-MANNOSYL-TRANSFERASE TMTC2"/>
    <property type="match status" value="1"/>
</dbReference>
<dbReference type="InterPro" id="IPR052384">
    <property type="entry name" value="TMTC_O-mannosyltransferase"/>
</dbReference>
<feature type="transmembrane region" description="Helical" evidence="2">
    <location>
        <begin position="324"/>
        <end position="345"/>
    </location>
</feature>
<evidence type="ECO:0000256" key="2">
    <source>
        <dbReference type="SAM" id="Phobius"/>
    </source>
</evidence>
<feature type="transmembrane region" description="Helical" evidence="2">
    <location>
        <begin position="90"/>
        <end position="111"/>
    </location>
</feature>
<keyword evidence="2" id="KW-1133">Transmembrane helix</keyword>
<sequence length="666" mass="70248">MDSWLALSVSCVVVTAVGSFASSLGGELLFDDLKAINENNDVVHHAPFVEILRHDYWGTSIRSSGSHGSWRPLTTLTFRFNHELHELEPFGYHAVNVALHGLVSVLFLLLLRRILLPTDLAAATFGASLFAAIPVHCDAVASTVGRAEVLSGLFVFAGVLVHSLGEDYTSPTAQLLLLFSTAAAGATATMCKEQGAMMFVLCLALEILVASRAPVTTAPGPRRAARLGSMAGAAFAVLYLRLKVAGGVTPEFGVEQNPTAHHPEFAVRARRLPAPLPIQPCLRTTFAYLAARHTLLQVQTSGFSCDTTGSSIPLLVSSTDPRQLLTAAIALPIGALAAASTIGVLRRWLRPPAKASDPREDGLGGVWFALVLLIAPFLPASNLPFHVGFVLAERVLYTPSAGVCALAALGLHAATSSVAAVKSKSGASGGGGGLGLAGMSTPTLRAMSVGVVAVYASAAVRRNGAWATHKTLFRSAVAAYPENVEMHRALAATLTNFADSDAEREEAVELYATAMRIDRRDGRPTPPRVIFNLGVAQMGLGRLDEAESSYRQAVRSSPTSNRASRASGEVSTDAFARYNLGLILMQRAEGASAEPDRAAPLNEALDLFGQAYHIIGGRAAADQHAALLGHGCGELARLLGQAETRGDGMFLKALIIALMEKRRCED</sequence>
<keyword evidence="3" id="KW-0732">Signal</keyword>
<dbReference type="STRING" id="2903.R1C7J6"/>
<dbReference type="HOGENOM" id="CLU_011615_4_2_1"/>
<dbReference type="GeneID" id="17264176"/>
<keyword evidence="1" id="KW-0802">TPR repeat</keyword>
<dbReference type="GO" id="GO:0000030">
    <property type="term" value="F:mannosyltransferase activity"/>
    <property type="evidence" value="ECO:0007669"/>
    <property type="project" value="TreeGrafter"/>
</dbReference>
<dbReference type="PaxDb" id="2903-EOD18608"/>
<evidence type="ECO:0000256" key="3">
    <source>
        <dbReference type="SAM" id="SignalP"/>
    </source>
</evidence>
<name>A0A0D3J523_EMIH1</name>
<keyword evidence="2" id="KW-0472">Membrane</keyword>
<evidence type="ECO:0000313" key="5">
    <source>
        <dbReference type="Proteomes" id="UP000013827"/>
    </source>
</evidence>
<feature type="signal peptide" evidence="3">
    <location>
        <begin position="1"/>
        <end position="16"/>
    </location>
</feature>
<feature type="chain" id="PRO_5044203242" description="Dolichyl-phosphate-mannose--protein mannosyltransferase" evidence="3">
    <location>
        <begin position="17"/>
        <end position="666"/>
    </location>
</feature>
<dbReference type="InterPro" id="IPR011990">
    <property type="entry name" value="TPR-like_helical_dom_sf"/>
</dbReference>
<dbReference type="Gene3D" id="1.25.40.10">
    <property type="entry name" value="Tetratricopeptide repeat domain"/>
    <property type="match status" value="1"/>
</dbReference>
<keyword evidence="2" id="KW-0812">Transmembrane</keyword>
<keyword evidence="5" id="KW-1185">Reference proteome</keyword>
<dbReference type="SUPFAM" id="SSF48452">
    <property type="entry name" value="TPR-like"/>
    <property type="match status" value="1"/>
</dbReference>
<dbReference type="UniPathway" id="UPA00378"/>
<feature type="transmembrane region" description="Helical" evidence="2">
    <location>
        <begin position="395"/>
        <end position="414"/>
    </location>
</feature>
<evidence type="ECO:0008006" key="6">
    <source>
        <dbReference type="Google" id="ProtNLM"/>
    </source>
</evidence>
<dbReference type="eggNOG" id="KOG1124">
    <property type="taxonomic scope" value="Eukaryota"/>
</dbReference>
<dbReference type="InterPro" id="IPR019734">
    <property type="entry name" value="TPR_rpt"/>
</dbReference>
<proteinExistence type="predicted"/>
<dbReference type="RefSeq" id="XP_005771037.1">
    <property type="nucleotide sequence ID" value="XM_005770980.1"/>
</dbReference>
<accession>A0A0D3J523</accession>
<dbReference type="SMART" id="SM00028">
    <property type="entry name" value="TPR"/>
    <property type="match status" value="1"/>
</dbReference>
<reference evidence="5" key="1">
    <citation type="journal article" date="2013" name="Nature">
        <title>Pan genome of the phytoplankton Emiliania underpins its global distribution.</title>
        <authorList>
            <person name="Read B.A."/>
            <person name="Kegel J."/>
            <person name="Klute M.J."/>
            <person name="Kuo A."/>
            <person name="Lefebvre S.C."/>
            <person name="Maumus F."/>
            <person name="Mayer C."/>
            <person name="Miller J."/>
            <person name="Monier A."/>
            <person name="Salamov A."/>
            <person name="Young J."/>
            <person name="Aguilar M."/>
            <person name="Claverie J.M."/>
            <person name="Frickenhaus S."/>
            <person name="Gonzalez K."/>
            <person name="Herman E.K."/>
            <person name="Lin Y.C."/>
            <person name="Napier J."/>
            <person name="Ogata H."/>
            <person name="Sarno A.F."/>
            <person name="Shmutz J."/>
            <person name="Schroeder D."/>
            <person name="de Vargas C."/>
            <person name="Verret F."/>
            <person name="von Dassow P."/>
            <person name="Valentin K."/>
            <person name="Van de Peer Y."/>
            <person name="Wheeler G."/>
            <person name="Dacks J.B."/>
            <person name="Delwiche C.F."/>
            <person name="Dyhrman S.T."/>
            <person name="Glockner G."/>
            <person name="John U."/>
            <person name="Richards T."/>
            <person name="Worden A.Z."/>
            <person name="Zhang X."/>
            <person name="Grigoriev I.V."/>
            <person name="Allen A.E."/>
            <person name="Bidle K."/>
            <person name="Borodovsky M."/>
            <person name="Bowler C."/>
            <person name="Brownlee C."/>
            <person name="Cock J.M."/>
            <person name="Elias M."/>
            <person name="Gladyshev V.N."/>
            <person name="Groth M."/>
            <person name="Guda C."/>
            <person name="Hadaegh A."/>
            <person name="Iglesias-Rodriguez M.D."/>
            <person name="Jenkins J."/>
            <person name="Jones B.M."/>
            <person name="Lawson T."/>
            <person name="Leese F."/>
            <person name="Lindquist E."/>
            <person name="Lobanov A."/>
            <person name="Lomsadze A."/>
            <person name="Malik S.B."/>
            <person name="Marsh M.E."/>
            <person name="Mackinder L."/>
            <person name="Mock T."/>
            <person name="Mueller-Roeber B."/>
            <person name="Pagarete A."/>
            <person name="Parker M."/>
            <person name="Probert I."/>
            <person name="Quesneville H."/>
            <person name="Raines C."/>
            <person name="Rensing S.A."/>
            <person name="Riano-Pachon D.M."/>
            <person name="Richier S."/>
            <person name="Rokitta S."/>
            <person name="Shiraiwa Y."/>
            <person name="Soanes D.M."/>
            <person name="van der Giezen M."/>
            <person name="Wahlund T.M."/>
            <person name="Williams B."/>
            <person name="Wilson W."/>
            <person name="Wolfe G."/>
            <person name="Wurch L.L."/>
        </authorList>
    </citation>
    <scope>NUCLEOTIDE SEQUENCE</scope>
</reference>
<dbReference type="Pfam" id="PF13181">
    <property type="entry name" value="TPR_8"/>
    <property type="match status" value="1"/>
</dbReference>
<dbReference type="EnsemblProtists" id="EOD18608">
    <property type="protein sequence ID" value="EOD18608"/>
    <property type="gene ID" value="EMIHUDRAFT_118357"/>
</dbReference>
<dbReference type="PANTHER" id="PTHR44216:SF3">
    <property type="entry name" value="PROTEIN O-MANNOSYL-TRANSFERASE TMTC2"/>
    <property type="match status" value="1"/>
</dbReference>
<dbReference type="AlphaFoldDB" id="A0A0D3J523"/>
<reference evidence="4" key="2">
    <citation type="submission" date="2024-10" db="UniProtKB">
        <authorList>
            <consortium name="EnsemblProtists"/>
        </authorList>
    </citation>
    <scope>IDENTIFICATION</scope>
</reference>
<feature type="repeat" description="TPR" evidence="1">
    <location>
        <begin position="527"/>
        <end position="560"/>
    </location>
</feature>
<feature type="transmembrane region" description="Helical" evidence="2">
    <location>
        <begin position="366"/>
        <end position="389"/>
    </location>
</feature>
<dbReference type="GO" id="GO:0005789">
    <property type="term" value="C:endoplasmic reticulum membrane"/>
    <property type="evidence" value="ECO:0007669"/>
    <property type="project" value="TreeGrafter"/>
</dbReference>
<dbReference type="PROSITE" id="PS50005">
    <property type="entry name" value="TPR"/>
    <property type="match status" value="1"/>
</dbReference>
<dbReference type="Proteomes" id="UP000013827">
    <property type="component" value="Unassembled WGS sequence"/>
</dbReference>
<protein>
    <recommendedName>
        <fullName evidence="6">Dolichyl-phosphate-mannose--protein mannosyltransferase</fullName>
    </recommendedName>
</protein>
<evidence type="ECO:0000313" key="4">
    <source>
        <dbReference type="EnsemblProtists" id="EOD18608"/>
    </source>
</evidence>
<dbReference type="GO" id="GO:0035269">
    <property type="term" value="P:protein O-linked glycosylation via mannose"/>
    <property type="evidence" value="ECO:0007669"/>
    <property type="project" value="TreeGrafter"/>
</dbReference>
<evidence type="ECO:0000256" key="1">
    <source>
        <dbReference type="PROSITE-ProRule" id="PRU00339"/>
    </source>
</evidence>
<organism evidence="4 5">
    <name type="scientific">Emiliania huxleyi (strain CCMP1516)</name>
    <dbReference type="NCBI Taxonomy" id="280463"/>
    <lineage>
        <taxon>Eukaryota</taxon>
        <taxon>Haptista</taxon>
        <taxon>Haptophyta</taxon>
        <taxon>Prymnesiophyceae</taxon>
        <taxon>Isochrysidales</taxon>
        <taxon>Noelaerhabdaceae</taxon>
        <taxon>Emiliania</taxon>
    </lineage>
</organism>